<feature type="compositionally biased region" description="Basic and acidic residues" evidence="1">
    <location>
        <begin position="108"/>
        <end position="128"/>
    </location>
</feature>
<sequence>MSAQELAAAINAAVEKATAAGEHLQTAMQSAEDASEALAQATQGSTDQELGQAMGLLAQAVQDVADVGQLVAKVSSELSAYMKSVTGDQGEDESGGRLSGQSAPSGGKKPEPDDPVEKARRELPERGTGRGVKTTGRWFAPGKTTSAVTSGRDAWTDRVNEVVREAGCPYVPLTASADVELKIAAEMRDTGITDATVVLNNAPCTGLTSCDSLLGVVLPAGSTLTVHGPGGFKKVYKGGKRW</sequence>
<evidence type="ECO:0000313" key="3">
    <source>
        <dbReference type="Proteomes" id="UP001597419"/>
    </source>
</evidence>
<evidence type="ECO:0000313" key="2">
    <source>
        <dbReference type="EMBL" id="MFD2460680.1"/>
    </source>
</evidence>
<dbReference type="InterPro" id="IPR032724">
    <property type="entry name" value="SCP1.201-like"/>
</dbReference>
<evidence type="ECO:0000256" key="1">
    <source>
        <dbReference type="SAM" id="MobiDB-lite"/>
    </source>
</evidence>
<reference evidence="3" key="1">
    <citation type="journal article" date="2019" name="Int. J. Syst. Evol. Microbiol.">
        <title>The Global Catalogue of Microorganisms (GCM) 10K type strain sequencing project: providing services to taxonomists for standard genome sequencing and annotation.</title>
        <authorList>
            <consortium name="The Broad Institute Genomics Platform"/>
            <consortium name="The Broad Institute Genome Sequencing Center for Infectious Disease"/>
            <person name="Wu L."/>
            <person name="Ma J."/>
        </authorList>
    </citation>
    <scope>NUCLEOTIDE SEQUENCE [LARGE SCALE GENOMIC DNA]</scope>
    <source>
        <strain evidence="3">CGMCC 4.7643</strain>
    </source>
</reference>
<name>A0ABW5GIL7_9PSEU</name>
<proteinExistence type="predicted"/>
<keyword evidence="3" id="KW-1185">Reference proteome</keyword>
<feature type="region of interest" description="Disordered" evidence="1">
    <location>
        <begin position="24"/>
        <end position="46"/>
    </location>
</feature>
<dbReference type="Proteomes" id="UP001597419">
    <property type="component" value="Unassembled WGS sequence"/>
</dbReference>
<organism evidence="2 3">
    <name type="scientific">Amycolatopsis samaneae</name>
    <dbReference type="NCBI Taxonomy" id="664691"/>
    <lineage>
        <taxon>Bacteria</taxon>
        <taxon>Bacillati</taxon>
        <taxon>Actinomycetota</taxon>
        <taxon>Actinomycetes</taxon>
        <taxon>Pseudonocardiales</taxon>
        <taxon>Pseudonocardiaceae</taxon>
        <taxon>Amycolatopsis</taxon>
    </lineage>
</organism>
<dbReference type="EMBL" id="JBHUKU010000009">
    <property type="protein sequence ID" value="MFD2460680.1"/>
    <property type="molecule type" value="Genomic_DNA"/>
</dbReference>
<dbReference type="RefSeq" id="WP_345394065.1">
    <property type="nucleotide sequence ID" value="NZ_BAABHG010000006.1"/>
</dbReference>
<accession>A0ABW5GIL7</accession>
<dbReference type="Pfam" id="PF14428">
    <property type="entry name" value="DddA-like"/>
    <property type="match status" value="1"/>
</dbReference>
<comment type="caution">
    <text evidence="2">The sequence shown here is derived from an EMBL/GenBank/DDBJ whole genome shotgun (WGS) entry which is preliminary data.</text>
</comment>
<gene>
    <name evidence="2" type="ORF">ACFSYJ_18895</name>
</gene>
<feature type="region of interest" description="Disordered" evidence="1">
    <location>
        <begin position="85"/>
        <end position="145"/>
    </location>
</feature>
<protein>
    <submittedName>
        <fullName evidence="2">DddA-like double-stranded DNA deaminase toxin</fullName>
    </submittedName>
</protein>